<dbReference type="AlphaFoldDB" id="A0A4R5BJL0"/>
<dbReference type="InterPro" id="IPR012349">
    <property type="entry name" value="Split_barrel_FMN-bd"/>
</dbReference>
<protein>
    <submittedName>
        <fullName evidence="2">DUF385 domain-containing protein</fullName>
    </submittedName>
</protein>
<evidence type="ECO:0000313" key="3">
    <source>
        <dbReference type="Proteomes" id="UP000294513"/>
    </source>
</evidence>
<sequence>MRYLAEEALLRALMRINQLVSWLTRGRVVVFRFDGMSGLLLTVTDAENQVADTRPFCYLADGDDYVVLSSKTESAHTEGGYLAKLGATASATVELVPDETFDVDVEMLGSDADRTGLLDRLLGDTSLYERHEIKRGGGLPVARLRPHRSRPTMSRRPDGTSKFSGIVDS</sequence>
<gene>
    <name evidence="2" type="ORF">E1298_19060</name>
</gene>
<dbReference type="Proteomes" id="UP000294513">
    <property type="component" value="Unassembled WGS sequence"/>
</dbReference>
<accession>A0A4R5BJL0</accession>
<comment type="caution">
    <text evidence="2">The sequence shown here is derived from an EMBL/GenBank/DDBJ whole genome shotgun (WGS) entry which is preliminary data.</text>
</comment>
<dbReference type="EMBL" id="SMKU01000093">
    <property type="protein sequence ID" value="TDD85160.1"/>
    <property type="molecule type" value="Genomic_DNA"/>
</dbReference>
<reference evidence="2 3" key="1">
    <citation type="submission" date="2019-03" db="EMBL/GenBank/DDBJ databases">
        <title>Draft genome sequences of novel Actinobacteria.</title>
        <authorList>
            <person name="Sahin N."/>
            <person name="Ay H."/>
            <person name="Saygin H."/>
        </authorList>
    </citation>
    <scope>NUCLEOTIDE SEQUENCE [LARGE SCALE GENOMIC DNA]</scope>
    <source>
        <strain evidence="2 3">H3C3</strain>
    </source>
</reference>
<dbReference type="RefSeq" id="WP_131895072.1">
    <property type="nucleotide sequence ID" value="NZ_SMKU01000093.1"/>
</dbReference>
<dbReference type="OrthoDB" id="3478803at2"/>
<keyword evidence="3" id="KW-1185">Reference proteome</keyword>
<organism evidence="2 3">
    <name type="scientific">Actinomadura rubrisoli</name>
    <dbReference type="NCBI Taxonomy" id="2530368"/>
    <lineage>
        <taxon>Bacteria</taxon>
        <taxon>Bacillati</taxon>
        <taxon>Actinomycetota</taxon>
        <taxon>Actinomycetes</taxon>
        <taxon>Streptosporangiales</taxon>
        <taxon>Thermomonosporaceae</taxon>
        <taxon>Actinomadura</taxon>
    </lineage>
</organism>
<dbReference type="Gene3D" id="2.30.110.10">
    <property type="entry name" value="Electron Transport, Fmn-binding Protein, Chain A"/>
    <property type="match status" value="1"/>
</dbReference>
<evidence type="ECO:0000256" key="1">
    <source>
        <dbReference type="SAM" id="MobiDB-lite"/>
    </source>
</evidence>
<name>A0A4R5BJL0_9ACTN</name>
<evidence type="ECO:0000313" key="2">
    <source>
        <dbReference type="EMBL" id="TDD85160.1"/>
    </source>
</evidence>
<proteinExistence type="predicted"/>
<feature type="region of interest" description="Disordered" evidence="1">
    <location>
        <begin position="141"/>
        <end position="169"/>
    </location>
</feature>